<dbReference type="GO" id="GO:0003700">
    <property type="term" value="F:DNA-binding transcription factor activity"/>
    <property type="evidence" value="ECO:0007669"/>
    <property type="project" value="InterPro"/>
</dbReference>
<protein>
    <submittedName>
        <fullName evidence="6">Transcriptional regulator SkgA, mercury resistance</fullName>
    </submittedName>
</protein>
<dbReference type="Pfam" id="PF07739">
    <property type="entry name" value="TipAS"/>
    <property type="match status" value="1"/>
</dbReference>
<dbReference type="InterPro" id="IPR012925">
    <property type="entry name" value="TipAS_dom"/>
</dbReference>
<keyword evidence="3" id="KW-0010">Activator</keyword>
<dbReference type="InterPro" id="IPR036244">
    <property type="entry name" value="TipA-like_antibiotic-bd"/>
</dbReference>
<dbReference type="InterPro" id="IPR009061">
    <property type="entry name" value="DNA-bd_dom_put_sf"/>
</dbReference>
<keyword evidence="4" id="KW-0804">Transcription</keyword>
<reference evidence="6 7" key="2">
    <citation type="journal article" date="2013" name="Genome Announc.">
        <title>Genome Sequence of Growth-Improving Paenibacillus mucilaginosus Strain KNP414.</title>
        <authorList>
            <person name="Lu J.J."/>
            <person name="Wang J.F."/>
            <person name="Hu X.F."/>
        </authorList>
    </citation>
    <scope>NUCLEOTIDE SEQUENCE [LARGE SCALE GENOMIC DNA]</scope>
    <source>
        <strain evidence="6 7">KNP414</strain>
    </source>
</reference>
<dbReference type="InterPro" id="IPR000551">
    <property type="entry name" value="MerR-type_HTH_dom"/>
</dbReference>
<dbReference type="EMBL" id="CP002869">
    <property type="protein sequence ID" value="AEI45164.1"/>
    <property type="molecule type" value="Genomic_DNA"/>
</dbReference>
<dbReference type="InterPro" id="IPR047057">
    <property type="entry name" value="MerR_fam"/>
</dbReference>
<accession>F8F9W6</accession>
<dbReference type="AlphaFoldDB" id="F8F9W6"/>
<keyword evidence="2" id="KW-0238">DNA-binding</keyword>
<dbReference type="SUPFAM" id="SSF89082">
    <property type="entry name" value="Antibiotic binding domain of TipA-like multidrug resistance regulators"/>
    <property type="match status" value="1"/>
</dbReference>
<dbReference type="Pfam" id="PF13411">
    <property type="entry name" value="MerR_1"/>
    <property type="match status" value="1"/>
</dbReference>
<evidence type="ECO:0000313" key="6">
    <source>
        <dbReference type="EMBL" id="AEI45164.1"/>
    </source>
</evidence>
<dbReference type="Proteomes" id="UP000006620">
    <property type="component" value="Chromosome"/>
</dbReference>
<proteinExistence type="predicted"/>
<dbReference type="CDD" id="cd01106">
    <property type="entry name" value="HTH_TipAL-Mta"/>
    <property type="match status" value="1"/>
</dbReference>
<sequence>MKHTVKEVAKASGVSVRTLHYYDEIGLLTPQRDETNGYRYYGEEELLRLQQILFFRELDFPLEDIRSLLGSDSFDRIGALEEHKRLLALRAERLRTLMNTIDQTIGRLKGERTMNRDELYEGFDQSKQKQYEREIIQRYGKQAEKHIEESRERMKTWTKEDYDRVNGEYAELNRRMTSVLESGLTPDSPEAQGVVEDHFGVVSRFYTPSREMYAGLGDLYTDHPDFRKLYDAFHPRLADYWRDAMKAYAASRLS</sequence>
<dbReference type="SUPFAM" id="SSF46955">
    <property type="entry name" value="Putative DNA-binding domain"/>
    <property type="match status" value="1"/>
</dbReference>
<evidence type="ECO:0000313" key="7">
    <source>
        <dbReference type="Proteomes" id="UP000006620"/>
    </source>
</evidence>
<gene>
    <name evidence="6" type="ordered locus">KNP414_06645</name>
</gene>
<keyword evidence="1" id="KW-0805">Transcription regulation</keyword>
<name>F8F9W6_PAEMK</name>
<dbReference type="PANTHER" id="PTHR30204">
    <property type="entry name" value="REDOX-CYCLING DRUG-SENSING TRANSCRIPTIONAL ACTIVATOR SOXR"/>
    <property type="match status" value="1"/>
</dbReference>
<feature type="domain" description="HTH merR-type" evidence="5">
    <location>
        <begin position="2"/>
        <end position="71"/>
    </location>
</feature>
<dbReference type="PRINTS" id="PR00040">
    <property type="entry name" value="HTHMERR"/>
</dbReference>
<reference evidence="7" key="1">
    <citation type="submission" date="2011-06" db="EMBL/GenBank/DDBJ databases">
        <title>Complete genome sequence of Paenibacillus mucilaginosus KNP414.</title>
        <authorList>
            <person name="Wang J."/>
            <person name="Hu S."/>
            <person name="Hu X."/>
            <person name="Zhang B."/>
            <person name="Dong D."/>
            <person name="Zhang S."/>
            <person name="Zhao K."/>
            <person name="Wu D."/>
        </authorList>
    </citation>
    <scope>NUCLEOTIDE SEQUENCE [LARGE SCALE GENOMIC DNA]</scope>
    <source>
        <strain evidence="7">KNP414</strain>
    </source>
</reference>
<evidence type="ECO:0000256" key="3">
    <source>
        <dbReference type="ARBA" id="ARBA00023159"/>
    </source>
</evidence>
<dbReference type="RefSeq" id="WP_013920308.1">
    <property type="nucleotide sequence ID" value="NC_015690.1"/>
</dbReference>
<dbReference type="GO" id="GO:0003677">
    <property type="term" value="F:DNA binding"/>
    <property type="evidence" value="ECO:0007669"/>
    <property type="project" value="UniProtKB-KW"/>
</dbReference>
<dbReference type="PROSITE" id="PS50937">
    <property type="entry name" value="HTH_MERR_2"/>
    <property type="match status" value="1"/>
</dbReference>
<dbReference type="HOGENOM" id="CLU_060077_0_6_9"/>
<evidence type="ECO:0000256" key="2">
    <source>
        <dbReference type="ARBA" id="ARBA00023125"/>
    </source>
</evidence>
<organism evidence="6 7">
    <name type="scientific">Paenibacillus mucilaginosus (strain KNP414)</name>
    <dbReference type="NCBI Taxonomy" id="1036673"/>
    <lineage>
        <taxon>Bacteria</taxon>
        <taxon>Bacillati</taxon>
        <taxon>Bacillota</taxon>
        <taxon>Bacilli</taxon>
        <taxon>Bacillales</taxon>
        <taxon>Paenibacillaceae</taxon>
        <taxon>Paenibacillus</taxon>
    </lineage>
</organism>
<evidence type="ECO:0000256" key="1">
    <source>
        <dbReference type="ARBA" id="ARBA00023015"/>
    </source>
</evidence>
<dbReference type="PATRIC" id="fig|1036673.3.peg.6196"/>
<dbReference type="PANTHER" id="PTHR30204:SF90">
    <property type="entry name" value="HTH-TYPE TRANSCRIPTIONAL ACTIVATOR MTA"/>
    <property type="match status" value="1"/>
</dbReference>
<dbReference type="Gene3D" id="1.10.490.50">
    <property type="entry name" value="Antibiotic binding domain of TipA-like multidrug resistance regulators"/>
    <property type="match status" value="1"/>
</dbReference>
<dbReference type="SMART" id="SM00422">
    <property type="entry name" value="HTH_MERR"/>
    <property type="match status" value="1"/>
</dbReference>
<evidence type="ECO:0000259" key="5">
    <source>
        <dbReference type="PROSITE" id="PS50937"/>
    </source>
</evidence>
<dbReference type="Gene3D" id="1.10.1660.10">
    <property type="match status" value="1"/>
</dbReference>
<evidence type="ECO:0000256" key="4">
    <source>
        <dbReference type="ARBA" id="ARBA00023163"/>
    </source>
</evidence>
<dbReference type="KEGG" id="pms:KNP414_06645"/>